<sequence length="144" mass="15770">MRSARIFGSVLTLSGLLCAVPAIAITNTPGMPSADTGAVQNFAPIIDVNDFVSVCGDYQKISNSPALQRISKNWQRCYAYTSATISAMKDIERTAIVKQFCVPDNISPEYTMDLTIKYSRKVPEAKDENPAKVMLEALAVRYPC</sequence>
<evidence type="ECO:0000259" key="2">
    <source>
        <dbReference type="Pfam" id="PF18602"/>
    </source>
</evidence>
<protein>
    <recommendedName>
        <fullName evidence="2">Rap1a immunity protein domain-containing protein</fullName>
    </recommendedName>
</protein>
<feature type="domain" description="Rap1a immunity protein" evidence="2">
    <location>
        <begin position="49"/>
        <end position="144"/>
    </location>
</feature>
<keyword evidence="1" id="KW-0732">Signal</keyword>
<reference evidence="3 4" key="1">
    <citation type="submission" date="2022-05" db="EMBL/GenBank/DDBJ databases">
        <authorList>
            <person name="Park J.-S."/>
        </authorList>
    </citation>
    <scope>NUCLEOTIDE SEQUENCE [LARGE SCALE GENOMIC DNA]</scope>
    <source>
        <strain evidence="3 4">2012CJ34-2</strain>
    </source>
</reference>
<name>A0ABT0PHN6_9GAMM</name>
<gene>
    <name evidence="3" type="ORF">M3P05_13225</name>
</gene>
<accession>A0ABT0PHN6</accession>
<evidence type="ECO:0000313" key="4">
    <source>
        <dbReference type="Proteomes" id="UP001203338"/>
    </source>
</evidence>
<keyword evidence="4" id="KW-1185">Reference proteome</keyword>
<evidence type="ECO:0000313" key="3">
    <source>
        <dbReference type="EMBL" id="MCL6270885.1"/>
    </source>
</evidence>
<evidence type="ECO:0000256" key="1">
    <source>
        <dbReference type="SAM" id="SignalP"/>
    </source>
</evidence>
<dbReference type="Pfam" id="PF18602">
    <property type="entry name" value="Rap1a"/>
    <property type="match status" value="1"/>
</dbReference>
<proteinExistence type="predicted"/>
<dbReference type="RefSeq" id="WP_249700189.1">
    <property type="nucleotide sequence ID" value="NZ_JAMFLX010000017.1"/>
</dbReference>
<organism evidence="3 4">
    <name type="scientific">Parendozoicomonas callyspongiae</name>
    <dbReference type="NCBI Taxonomy" id="2942213"/>
    <lineage>
        <taxon>Bacteria</taxon>
        <taxon>Pseudomonadati</taxon>
        <taxon>Pseudomonadota</taxon>
        <taxon>Gammaproteobacteria</taxon>
        <taxon>Oceanospirillales</taxon>
        <taxon>Endozoicomonadaceae</taxon>
        <taxon>Parendozoicomonas</taxon>
    </lineage>
</organism>
<comment type="caution">
    <text evidence="3">The sequence shown here is derived from an EMBL/GenBank/DDBJ whole genome shotgun (WGS) entry which is preliminary data.</text>
</comment>
<dbReference type="InterPro" id="IPR041238">
    <property type="entry name" value="Rap1a"/>
</dbReference>
<dbReference type="Gene3D" id="1.10.890.40">
    <property type="match status" value="1"/>
</dbReference>
<dbReference type="EMBL" id="JAMFLX010000017">
    <property type="protein sequence ID" value="MCL6270885.1"/>
    <property type="molecule type" value="Genomic_DNA"/>
</dbReference>
<dbReference type="Proteomes" id="UP001203338">
    <property type="component" value="Unassembled WGS sequence"/>
</dbReference>
<feature type="chain" id="PRO_5045371009" description="Rap1a immunity protein domain-containing protein" evidence="1">
    <location>
        <begin position="25"/>
        <end position="144"/>
    </location>
</feature>
<feature type="signal peptide" evidence="1">
    <location>
        <begin position="1"/>
        <end position="24"/>
    </location>
</feature>